<keyword evidence="4" id="KW-1185">Reference proteome</keyword>
<accession>A0ABS0L4E8</accession>
<keyword evidence="2" id="KW-0732">Signal</keyword>
<gene>
    <name evidence="3" type="ORF">I5L79_15830</name>
</gene>
<organism evidence="3 4">
    <name type="scientific">Hymenobacter guriensis</name>
    <dbReference type="NCBI Taxonomy" id="2793065"/>
    <lineage>
        <taxon>Bacteria</taxon>
        <taxon>Pseudomonadati</taxon>
        <taxon>Bacteroidota</taxon>
        <taxon>Cytophagia</taxon>
        <taxon>Cytophagales</taxon>
        <taxon>Hymenobacteraceae</taxon>
        <taxon>Hymenobacter</taxon>
    </lineage>
</organism>
<evidence type="ECO:0000256" key="2">
    <source>
        <dbReference type="SAM" id="SignalP"/>
    </source>
</evidence>
<evidence type="ECO:0000313" key="4">
    <source>
        <dbReference type="Proteomes" id="UP000601099"/>
    </source>
</evidence>
<name>A0ABS0L4E8_9BACT</name>
<dbReference type="Proteomes" id="UP000601099">
    <property type="component" value="Unassembled WGS sequence"/>
</dbReference>
<evidence type="ECO:0008006" key="5">
    <source>
        <dbReference type="Google" id="ProtNLM"/>
    </source>
</evidence>
<evidence type="ECO:0000256" key="1">
    <source>
        <dbReference type="SAM" id="MobiDB-lite"/>
    </source>
</evidence>
<dbReference type="RefSeq" id="WP_196956046.1">
    <property type="nucleotide sequence ID" value="NZ_JADWYK010000010.1"/>
</dbReference>
<feature type="compositionally biased region" description="Polar residues" evidence="1">
    <location>
        <begin position="414"/>
        <end position="438"/>
    </location>
</feature>
<sequence length="625" mass="66028">MKNHWRITIPLIGLVIINSCPVQAQFVNNVVRELKRGGKNIGKTVEKGVRDVKNTAGVAINQVGRATGQAAAVATRTVENGLQDATRTAGKAGKDIVAETGRVGHHTIDLGEAVGMYVERNVSGTVETLSDAENRLREGKILDAMFHVALDPLTKQEEAAFLATQQSGWLNTAGATAASAYGGPAGAAAYASWQTYKATGGNAELALRAGIIAGLTSNSMQGVGAMPVDATKKAVLAGSIGGFAIAASGGDADDIRDGFIKGGGMVLVQDAYLNYTNQPLDTSPATGDPYCMSPSDPSCASLKNAYFRDPDGKLQFDPSRLNRNASFVGIGSDPNNPPQFGTSIPMASDQSTLMRAVAKVPGMNAMGLFHDKWVVSWGMSAAANKATIFPAIVLTYTGTDAALTKQIAETIASQQGAIQRPQPQGGNNGLSVPASNRPGSPLPSGMNGTGLVGLPPLELAALVDEPTPPEIYSGRHATAPSGSILYVRNVANGGMVRVYIIGPVSTEDKKAGITMRLSPRAMSELSAVGNQVWVETEYEDVSLDASIITPNGDGIDDKLVFNNLRDGKWRLTIPFQFGNGITYDNRDYKNDWIPNLPAGPYTFWLENITPGQMSREYIGRFNIVR</sequence>
<proteinExistence type="predicted"/>
<reference evidence="3 4" key="1">
    <citation type="submission" date="2020-11" db="EMBL/GenBank/DDBJ databases">
        <title>Hymenobacter sp.</title>
        <authorList>
            <person name="Kim M.K."/>
        </authorList>
    </citation>
    <scope>NUCLEOTIDE SEQUENCE [LARGE SCALE GENOMIC DNA]</scope>
    <source>
        <strain evidence="3 4">BT594</strain>
    </source>
</reference>
<dbReference type="EMBL" id="JADWYK010000010">
    <property type="protein sequence ID" value="MBG8555023.1"/>
    <property type="molecule type" value="Genomic_DNA"/>
</dbReference>
<evidence type="ECO:0000313" key="3">
    <source>
        <dbReference type="EMBL" id="MBG8555023.1"/>
    </source>
</evidence>
<feature type="signal peptide" evidence="2">
    <location>
        <begin position="1"/>
        <end position="24"/>
    </location>
</feature>
<feature type="region of interest" description="Disordered" evidence="1">
    <location>
        <begin position="414"/>
        <end position="448"/>
    </location>
</feature>
<comment type="caution">
    <text evidence="3">The sequence shown here is derived from an EMBL/GenBank/DDBJ whole genome shotgun (WGS) entry which is preliminary data.</text>
</comment>
<feature type="chain" id="PRO_5045875414" description="Gliding motility-associated C-terminal domain-containing protein" evidence="2">
    <location>
        <begin position="25"/>
        <end position="625"/>
    </location>
</feature>
<protein>
    <recommendedName>
        <fullName evidence="5">Gliding motility-associated C-terminal domain-containing protein</fullName>
    </recommendedName>
</protein>